<evidence type="ECO:0000313" key="4">
    <source>
        <dbReference type="EMBL" id="WWT31589.1"/>
    </source>
</evidence>
<dbReference type="EMBL" id="CP146275">
    <property type="protein sequence ID" value="WWT31589.1"/>
    <property type="molecule type" value="Genomic_DNA"/>
</dbReference>
<dbReference type="SUPFAM" id="SSF50044">
    <property type="entry name" value="SH3-domain"/>
    <property type="match status" value="1"/>
</dbReference>
<dbReference type="PROSITE" id="PS51781">
    <property type="entry name" value="SH3B"/>
    <property type="match status" value="1"/>
</dbReference>
<evidence type="ECO:0000256" key="1">
    <source>
        <dbReference type="SAM" id="MobiDB-lite"/>
    </source>
</evidence>
<reference evidence="4 5" key="1">
    <citation type="submission" date="2024-02" db="EMBL/GenBank/DDBJ databases">
        <title>Complete genome sequence of Pelagibacterium nitratireducens ZH15.</title>
        <authorList>
            <person name="Zhao L.H."/>
        </authorList>
    </citation>
    <scope>NUCLEOTIDE SEQUENCE [LARGE SCALE GENOMIC DNA]</scope>
    <source>
        <strain evidence="4 5">ZH15</strain>
    </source>
</reference>
<feature type="compositionally biased region" description="Pro residues" evidence="1">
    <location>
        <begin position="120"/>
        <end position="135"/>
    </location>
</feature>
<evidence type="ECO:0000259" key="3">
    <source>
        <dbReference type="PROSITE" id="PS51781"/>
    </source>
</evidence>
<feature type="signal peptide" evidence="2">
    <location>
        <begin position="1"/>
        <end position="26"/>
    </location>
</feature>
<proteinExistence type="predicted"/>
<dbReference type="RefSeq" id="WP_338607055.1">
    <property type="nucleotide sequence ID" value="NZ_CP146275.1"/>
</dbReference>
<feature type="chain" id="PRO_5045152513" evidence="2">
    <location>
        <begin position="27"/>
        <end position="355"/>
    </location>
</feature>
<sequence length="355" mass="36172">MTTFKTIISVAIGLTSIVSSATAVLAAPAASTTTLNVRSGPGTGFGVLDTLAPGEVVDVTECVPSGWCHVTHSGPNGWVSGSYLAPVTPPPTPPSPDCSFGITIGPSGPDFSINCGGTPTPTPTPPTPTPPTPTPPAGDEACFYTGINYGGDEFCYGVGTRNTLNATFNDEISSVRLFGAAKARLCTNVNLTGSCVNVTANAPILEPAIANQASSLRVYTGLLPVPLPLPIPLPTPVPSFSTYSTGPIELPQTFRADLDSGAVGGSGTDIWFRAATPSSRFITPVNGASLALGDGSNRGFAGCFTESFDADPVPLEAVSVGTYVCAKTGAGRISQFRINAIAPSSLSIGYTTWSH</sequence>
<evidence type="ECO:0000256" key="2">
    <source>
        <dbReference type="SAM" id="SignalP"/>
    </source>
</evidence>
<gene>
    <name evidence="4" type="ORF">V6617_11205</name>
</gene>
<dbReference type="Proteomes" id="UP001369958">
    <property type="component" value="Chromosome"/>
</dbReference>
<accession>A0ABZ2HWV4</accession>
<dbReference type="SUPFAM" id="SSF49695">
    <property type="entry name" value="gamma-Crystallin-like"/>
    <property type="match status" value="1"/>
</dbReference>
<keyword evidence="2" id="KW-0732">Signal</keyword>
<dbReference type="Gene3D" id="2.30.30.40">
    <property type="entry name" value="SH3 Domains"/>
    <property type="match status" value="1"/>
</dbReference>
<keyword evidence="5" id="KW-1185">Reference proteome</keyword>
<name>A0ABZ2HWV4_9HYPH</name>
<feature type="domain" description="SH3b" evidence="3">
    <location>
        <begin position="20"/>
        <end position="88"/>
    </location>
</feature>
<protein>
    <submittedName>
        <fullName evidence="4">SH3 domain-containing protein</fullName>
    </submittedName>
</protein>
<dbReference type="InterPro" id="IPR011024">
    <property type="entry name" value="G_crystallin-like"/>
</dbReference>
<organism evidence="4 5">
    <name type="scientific">Pelagibacterium nitratireducens</name>
    <dbReference type="NCBI Taxonomy" id="1046114"/>
    <lineage>
        <taxon>Bacteria</taxon>
        <taxon>Pseudomonadati</taxon>
        <taxon>Pseudomonadota</taxon>
        <taxon>Alphaproteobacteria</taxon>
        <taxon>Hyphomicrobiales</taxon>
        <taxon>Devosiaceae</taxon>
        <taxon>Pelagibacterium</taxon>
    </lineage>
</organism>
<feature type="region of interest" description="Disordered" evidence="1">
    <location>
        <begin position="115"/>
        <end position="135"/>
    </location>
</feature>
<dbReference type="InterPro" id="IPR003646">
    <property type="entry name" value="SH3-like_bac-type"/>
</dbReference>
<dbReference type="InterPro" id="IPR036028">
    <property type="entry name" value="SH3-like_dom_sf"/>
</dbReference>
<dbReference type="Pfam" id="PF08239">
    <property type="entry name" value="SH3_3"/>
    <property type="match status" value="1"/>
</dbReference>
<dbReference type="Gene3D" id="2.60.20.10">
    <property type="entry name" value="Crystallins"/>
    <property type="match status" value="1"/>
</dbReference>
<evidence type="ECO:0000313" key="5">
    <source>
        <dbReference type="Proteomes" id="UP001369958"/>
    </source>
</evidence>